<keyword evidence="8" id="KW-1185">Reference proteome</keyword>
<sequence>MPPCLLNPLRVMPAGSAAPLERLRRGPRVEATRAEAGPGSVTRALRPALLVAAGLGLLPFRPGAAPAGRWWCSLAALRSALVSAAALALLVVDAARARPAGAWRPSGAARVFVRLRQLHGPLLWAGTVLWVWRRPPQLITFFDACRRHEVVFGALDLRSSARYVRRFVTSILVIEAFYVVMIFVHTAEVPTWRQLLSLIPLLCVYGGVIFWLIIFIGCCWCLQEALAALDGRLQEALDGRLQEALDGRLQEALDGRLQEALAALDGRLQEALDGRPGAAVVGSAAAPRLCRLVRQHGQLCRLVELLSETFGGFVAFYLCMLQLDVALTAYLNLRALSAPAGGGSALPALLLKNVLTPVPLVLLRLAAAAGDGVGRQTRRAAGLLRRRLPVAERHLTELLHLLEGQQAAADLAGYFTLDNTFFVQSMKDIITLVIVMAQFELA</sequence>
<protein>
    <recommendedName>
        <fullName evidence="9">Gustatory receptor</fullName>
    </recommendedName>
</protein>
<evidence type="ECO:0000313" key="7">
    <source>
        <dbReference type="EMBL" id="KAF0309155.1"/>
    </source>
</evidence>
<reference evidence="7 8" key="1">
    <citation type="submission" date="2019-07" db="EMBL/GenBank/DDBJ databases">
        <title>Draft genome assembly of a fouling barnacle, Amphibalanus amphitrite (Darwin, 1854): The first reference genome for Thecostraca.</title>
        <authorList>
            <person name="Kim W."/>
        </authorList>
    </citation>
    <scope>NUCLEOTIDE SEQUENCE [LARGE SCALE GENOMIC DNA]</scope>
    <source>
        <strain evidence="7">SNU_AA5</strain>
        <tissue evidence="7">Soma without cirri and trophi</tissue>
    </source>
</reference>
<dbReference type="GO" id="GO:0050909">
    <property type="term" value="P:sensory perception of taste"/>
    <property type="evidence" value="ECO:0007669"/>
    <property type="project" value="InterPro"/>
</dbReference>
<evidence type="ECO:0008006" key="9">
    <source>
        <dbReference type="Google" id="ProtNLM"/>
    </source>
</evidence>
<comment type="caution">
    <text evidence="7">The sequence shown here is derived from an EMBL/GenBank/DDBJ whole genome shotgun (WGS) entry which is preliminary data.</text>
</comment>
<organism evidence="7 8">
    <name type="scientific">Amphibalanus amphitrite</name>
    <name type="common">Striped barnacle</name>
    <name type="synonym">Balanus amphitrite</name>
    <dbReference type="NCBI Taxonomy" id="1232801"/>
    <lineage>
        <taxon>Eukaryota</taxon>
        <taxon>Metazoa</taxon>
        <taxon>Ecdysozoa</taxon>
        <taxon>Arthropoda</taxon>
        <taxon>Crustacea</taxon>
        <taxon>Multicrustacea</taxon>
        <taxon>Cirripedia</taxon>
        <taxon>Thoracica</taxon>
        <taxon>Thoracicalcarea</taxon>
        <taxon>Balanomorpha</taxon>
        <taxon>Balanoidea</taxon>
        <taxon>Balanidae</taxon>
        <taxon>Amphibalaninae</taxon>
        <taxon>Amphibalanus</taxon>
    </lineage>
</organism>
<keyword evidence="5 6" id="KW-0472">Membrane</keyword>
<evidence type="ECO:0000256" key="1">
    <source>
        <dbReference type="ARBA" id="ARBA00004651"/>
    </source>
</evidence>
<evidence type="ECO:0000256" key="6">
    <source>
        <dbReference type="SAM" id="Phobius"/>
    </source>
</evidence>
<keyword evidence="3 6" id="KW-0812">Transmembrane</keyword>
<dbReference type="Pfam" id="PF08395">
    <property type="entry name" value="7tm_7"/>
    <property type="match status" value="1"/>
</dbReference>
<feature type="transmembrane region" description="Helical" evidence="6">
    <location>
        <begin position="167"/>
        <end position="186"/>
    </location>
</feature>
<comment type="subcellular location">
    <subcellularLocation>
        <location evidence="1">Cell membrane</location>
        <topology evidence="1">Multi-pass membrane protein</topology>
    </subcellularLocation>
</comment>
<keyword evidence="2" id="KW-1003">Cell membrane</keyword>
<keyword evidence="4 6" id="KW-1133">Transmembrane helix</keyword>
<dbReference type="GO" id="GO:0005886">
    <property type="term" value="C:plasma membrane"/>
    <property type="evidence" value="ECO:0007669"/>
    <property type="project" value="UniProtKB-SubCell"/>
</dbReference>
<accession>A0A6A4WQV4</accession>
<evidence type="ECO:0000256" key="2">
    <source>
        <dbReference type="ARBA" id="ARBA00022475"/>
    </source>
</evidence>
<feature type="transmembrane region" description="Helical" evidence="6">
    <location>
        <begin position="198"/>
        <end position="222"/>
    </location>
</feature>
<feature type="transmembrane region" description="Helical" evidence="6">
    <location>
        <begin position="68"/>
        <end position="92"/>
    </location>
</feature>
<evidence type="ECO:0000256" key="4">
    <source>
        <dbReference type="ARBA" id="ARBA00022989"/>
    </source>
</evidence>
<gene>
    <name evidence="7" type="ORF">FJT64_019686</name>
</gene>
<dbReference type="AlphaFoldDB" id="A0A6A4WQV4"/>
<evidence type="ECO:0000256" key="5">
    <source>
        <dbReference type="ARBA" id="ARBA00023136"/>
    </source>
</evidence>
<dbReference type="Proteomes" id="UP000440578">
    <property type="component" value="Unassembled WGS sequence"/>
</dbReference>
<dbReference type="InterPro" id="IPR013604">
    <property type="entry name" value="7TM_chemorcpt"/>
</dbReference>
<evidence type="ECO:0000256" key="3">
    <source>
        <dbReference type="ARBA" id="ARBA00022692"/>
    </source>
</evidence>
<proteinExistence type="predicted"/>
<evidence type="ECO:0000313" key="8">
    <source>
        <dbReference type="Proteomes" id="UP000440578"/>
    </source>
</evidence>
<dbReference type="EMBL" id="VIIS01000429">
    <property type="protein sequence ID" value="KAF0309155.1"/>
    <property type="molecule type" value="Genomic_DNA"/>
</dbReference>
<name>A0A6A4WQV4_AMPAM</name>